<comment type="caution">
    <text evidence="2">The sequence shown here is derived from an EMBL/GenBank/DDBJ whole genome shotgun (WGS) entry which is preliminary data.</text>
</comment>
<keyword evidence="4" id="KW-1185">Reference proteome</keyword>
<dbReference type="Proteomes" id="UP000054826">
    <property type="component" value="Unassembled WGS sequence"/>
</dbReference>
<dbReference type="EMBL" id="JYDV01000032">
    <property type="protein sequence ID" value="KRZ39782.1"/>
    <property type="molecule type" value="Genomic_DNA"/>
</dbReference>
<evidence type="ECO:0000313" key="5">
    <source>
        <dbReference type="Proteomes" id="UP000054826"/>
    </source>
</evidence>
<dbReference type="AlphaFoldDB" id="A0A0V1IHJ7"/>
<dbReference type="Proteomes" id="UP000054805">
    <property type="component" value="Unassembled WGS sequence"/>
</dbReference>
<evidence type="ECO:0000256" key="1">
    <source>
        <dbReference type="SAM" id="Phobius"/>
    </source>
</evidence>
<proteinExistence type="predicted"/>
<keyword evidence="1" id="KW-0812">Transmembrane</keyword>
<name>A0A0V1IHJ7_TRIPS</name>
<evidence type="ECO:0000313" key="3">
    <source>
        <dbReference type="EMBL" id="KRZ39782.1"/>
    </source>
</evidence>
<keyword evidence="1" id="KW-0472">Membrane</keyword>
<evidence type="ECO:0000313" key="2">
    <source>
        <dbReference type="EMBL" id="KRZ22176.1"/>
    </source>
</evidence>
<accession>A0A0V1IHJ7</accession>
<gene>
    <name evidence="2" type="ORF">T4B_14325</name>
    <name evidence="3" type="ORF">T4C_587</name>
</gene>
<evidence type="ECO:0000313" key="4">
    <source>
        <dbReference type="Proteomes" id="UP000054805"/>
    </source>
</evidence>
<protein>
    <submittedName>
        <fullName evidence="2">Uncharacterized protein</fullName>
    </submittedName>
</protein>
<sequence length="199" mass="22834">MKRNNSSGALMITLYVRWLSNIEYLSVINCCSFNWFHKDTTETRRCTRSKCATVGRLGEAFHNCVHNAIEKEKKNHSTVLFNIRRILLSSGASGQVVNFFHVKFNLIKFLLATSPQQHSFRICYYSRVEEEEDDDDEIIFGYILHVCIVVVICVFSYKTRPQTRSTFNHARSASFGDDDGGRGTLVAVHPEGHYRLVNC</sequence>
<reference evidence="4 5" key="1">
    <citation type="submission" date="2015-01" db="EMBL/GenBank/DDBJ databases">
        <title>Evolution of Trichinella species and genotypes.</title>
        <authorList>
            <person name="Korhonen P.K."/>
            <person name="Edoardo P."/>
            <person name="Giuseppe L.R."/>
            <person name="Gasser R.B."/>
        </authorList>
    </citation>
    <scope>NUCLEOTIDE SEQUENCE [LARGE SCALE GENOMIC DNA]</scope>
    <source>
        <strain evidence="3">ISS176</strain>
        <strain evidence="2">ISS588</strain>
    </source>
</reference>
<keyword evidence="1" id="KW-1133">Transmembrane helix</keyword>
<organism evidence="2 4">
    <name type="scientific">Trichinella pseudospiralis</name>
    <name type="common">Parasitic roundworm</name>
    <dbReference type="NCBI Taxonomy" id="6337"/>
    <lineage>
        <taxon>Eukaryota</taxon>
        <taxon>Metazoa</taxon>
        <taxon>Ecdysozoa</taxon>
        <taxon>Nematoda</taxon>
        <taxon>Enoplea</taxon>
        <taxon>Dorylaimia</taxon>
        <taxon>Trichinellida</taxon>
        <taxon>Trichinellidae</taxon>
        <taxon>Trichinella</taxon>
    </lineage>
</organism>
<feature type="transmembrane region" description="Helical" evidence="1">
    <location>
        <begin position="139"/>
        <end position="157"/>
    </location>
</feature>
<dbReference type="EMBL" id="JYDS01000181">
    <property type="protein sequence ID" value="KRZ22176.1"/>
    <property type="molecule type" value="Genomic_DNA"/>
</dbReference>